<keyword evidence="3" id="KW-0472">Membrane</keyword>
<dbReference type="NCBIfam" id="TIGR01730">
    <property type="entry name" value="RND_mfp"/>
    <property type="match status" value="1"/>
</dbReference>
<dbReference type="EMBL" id="JACOFV010000012">
    <property type="protein sequence ID" value="MBC3863056.1"/>
    <property type="molecule type" value="Genomic_DNA"/>
</dbReference>
<evidence type="ECO:0000259" key="5">
    <source>
        <dbReference type="Pfam" id="PF25973"/>
    </source>
</evidence>
<dbReference type="Gene3D" id="2.40.30.170">
    <property type="match status" value="1"/>
</dbReference>
<dbReference type="PANTHER" id="PTHR30469:SF33">
    <property type="entry name" value="SLR1207 PROTEIN"/>
    <property type="match status" value="1"/>
</dbReference>
<feature type="compositionally biased region" description="Low complexity" evidence="2">
    <location>
        <begin position="35"/>
        <end position="58"/>
    </location>
</feature>
<name>A0A923HFG6_9BURK</name>
<evidence type="ECO:0000256" key="2">
    <source>
        <dbReference type="SAM" id="MobiDB-lite"/>
    </source>
</evidence>
<accession>A0A923HFG6</accession>
<feature type="transmembrane region" description="Helical" evidence="3">
    <location>
        <begin position="81"/>
        <end position="100"/>
    </location>
</feature>
<feature type="domain" description="CzcB-like barrel-sandwich hybrid" evidence="5">
    <location>
        <begin position="138"/>
        <end position="297"/>
    </location>
</feature>
<dbReference type="Proteomes" id="UP000634011">
    <property type="component" value="Unassembled WGS sequence"/>
</dbReference>
<evidence type="ECO:0000256" key="3">
    <source>
        <dbReference type="SAM" id="Phobius"/>
    </source>
</evidence>
<dbReference type="Gene3D" id="2.40.50.100">
    <property type="match status" value="1"/>
</dbReference>
<dbReference type="InterPro" id="IPR058792">
    <property type="entry name" value="Beta-barrel_RND_2"/>
</dbReference>
<protein>
    <submittedName>
        <fullName evidence="6">Efflux RND transporter periplasmic adaptor subunit</fullName>
    </submittedName>
</protein>
<dbReference type="PANTHER" id="PTHR30469">
    <property type="entry name" value="MULTIDRUG RESISTANCE PROTEIN MDTA"/>
    <property type="match status" value="1"/>
</dbReference>
<dbReference type="RefSeq" id="WP_186913008.1">
    <property type="nucleotide sequence ID" value="NZ_JACOFV010000012.1"/>
</dbReference>
<gene>
    <name evidence="6" type="ORF">H8K32_13170</name>
</gene>
<proteinExistence type="inferred from homology"/>
<reference evidence="6" key="1">
    <citation type="submission" date="2020-08" db="EMBL/GenBank/DDBJ databases">
        <title>Novel species isolated from subtropical streams in China.</title>
        <authorList>
            <person name="Lu H."/>
        </authorList>
    </citation>
    <scope>NUCLEOTIDE SEQUENCE</scope>
    <source>
        <strain evidence="6">KACC 12607</strain>
    </source>
</reference>
<dbReference type="AlphaFoldDB" id="A0A923HFG6"/>
<dbReference type="SUPFAM" id="SSF111369">
    <property type="entry name" value="HlyD-like secretion proteins"/>
    <property type="match status" value="1"/>
</dbReference>
<dbReference type="InterPro" id="IPR058647">
    <property type="entry name" value="BSH_CzcB-like"/>
</dbReference>
<dbReference type="Gene3D" id="1.10.287.470">
    <property type="entry name" value="Helix hairpin bin"/>
    <property type="match status" value="1"/>
</dbReference>
<dbReference type="InterPro" id="IPR006143">
    <property type="entry name" value="RND_pump_MFP"/>
</dbReference>
<dbReference type="Pfam" id="PF25973">
    <property type="entry name" value="BSH_CzcB"/>
    <property type="match status" value="1"/>
</dbReference>
<evidence type="ECO:0000313" key="7">
    <source>
        <dbReference type="Proteomes" id="UP000634011"/>
    </source>
</evidence>
<evidence type="ECO:0000313" key="6">
    <source>
        <dbReference type="EMBL" id="MBC3863056.1"/>
    </source>
</evidence>
<dbReference type="GO" id="GO:0015562">
    <property type="term" value="F:efflux transmembrane transporter activity"/>
    <property type="evidence" value="ECO:0007669"/>
    <property type="project" value="TreeGrafter"/>
</dbReference>
<dbReference type="Pfam" id="PF25954">
    <property type="entry name" value="Beta-barrel_RND_2"/>
    <property type="match status" value="1"/>
</dbReference>
<dbReference type="GO" id="GO:1990281">
    <property type="term" value="C:efflux pump complex"/>
    <property type="evidence" value="ECO:0007669"/>
    <property type="project" value="TreeGrafter"/>
</dbReference>
<comment type="caution">
    <text evidence="6">The sequence shown here is derived from an EMBL/GenBank/DDBJ whole genome shotgun (WGS) entry which is preliminary data.</text>
</comment>
<feature type="domain" description="CusB-like beta-barrel" evidence="4">
    <location>
        <begin position="306"/>
        <end position="379"/>
    </location>
</feature>
<keyword evidence="3" id="KW-0812">Transmembrane</keyword>
<keyword evidence="7" id="KW-1185">Reference proteome</keyword>
<keyword evidence="3" id="KW-1133">Transmembrane helix</keyword>
<organism evidence="6 7">
    <name type="scientific">Undibacterium jejuense</name>
    <dbReference type="NCBI Taxonomy" id="1344949"/>
    <lineage>
        <taxon>Bacteria</taxon>
        <taxon>Pseudomonadati</taxon>
        <taxon>Pseudomonadota</taxon>
        <taxon>Betaproteobacteria</taxon>
        <taxon>Burkholderiales</taxon>
        <taxon>Oxalobacteraceae</taxon>
        <taxon>Undibacterium</taxon>
    </lineage>
</organism>
<evidence type="ECO:0000256" key="1">
    <source>
        <dbReference type="ARBA" id="ARBA00009477"/>
    </source>
</evidence>
<feature type="region of interest" description="Disordered" evidence="2">
    <location>
        <begin position="21"/>
        <end position="58"/>
    </location>
</feature>
<comment type="similarity">
    <text evidence="1">Belongs to the membrane fusion protein (MFP) (TC 8.A.1) family.</text>
</comment>
<evidence type="ECO:0000259" key="4">
    <source>
        <dbReference type="Pfam" id="PF25954"/>
    </source>
</evidence>
<sequence>MKPSFPVINLAPDNALLLAAPSTNKTAPEKASGKTVPVAPEAPDAPATPTASTPSPKASATIDINTLLNEPGLKHWYLRPLVWSGTLLVIVIAGMIWWWMARNAQNALPVYNTQAATRGNITLTVTANGTLQPIRSINIGSELSGTVLKVNVDVNDIVKKGEVLLVLDPAKLNDQILRSTATLDAAKSKVEQTSATVREATASMARLNEVAILSAGKVPSKAELDTGRATLDRAKADDLSAQAGVNDAKAALSTDQITLSKASIKAPADGIILTRTVDPGNAVAASLQAVTLFTLADDLSKLRLWVYVDEADVGAVKVGQNATFTVSAYLSRKFPAKITRVGFGSTITDAVVTYLTYLDVDNTDMSLRPGMTATASIIAAQRNNVLLVPNTALRFMPGTAASATKPGMASSLIPHIPGNTNRKSAAAGASTALAKQLWVLRDKVAVAVAVTPGISDGHMTEITGGDLQAGMLVITDQTSTKAK</sequence>